<feature type="domain" description="Fe-containing alcohol dehydrogenase-like C-terminal" evidence="4">
    <location>
        <begin position="187"/>
        <end position="345"/>
    </location>
</feature>
<evidence type="ECO:0000256" key="1">
    <source>
        <dbReference type="ARBA" id="ARBA00007358"/>
    </source>
</evidence>
<dbReference type="PROSITE" id="PS00060">
    <property type="entry name" value="ADH_IRON_2"/>
    <property type="match status" value="1"/>
</dbReference>
<evidence type="ECO:0000313" key="6">
    <source>
        <dbReference type="Proteomes" id="UP000199452"/>
    </source>
</evidence>
<dbReference type="PANTHER" id="PTHR43633:SF1">
    <property type="entry name" value="ALCOHOL DEHYDROGENASE YQHD"/>
    <property type="match status" value="1"/>
</dbReference>
<keyword evidence="2" id="KW-0560">Oxidoreductase</keyword>
<sequence length="386" mass="42323">MNNFEFFNPVKVIFGKDQLGKLSAQIPANKRVLMIYGGGSILKNGVHAAIINSLKDYTVLEFNGIEPNPKFETAMKVVEMIKAKKIDFLLAVGGGSVIDATKFIAAAAMYSDGDPWDILAKRKRVKAALPFGAVLTLPATGSEMNNGAVITREATHEKLSFMSPLTFPLFSFLLPDAAATLPQRQVANGVVDAFMHVMEQYMTFPANAPLQDRFAESILQTLVEEGPKAYANPANYEAMSNLMWSATMALNGLIGCGVPQDWAVHMIGHELTAQFGIDHARTLAIIAPSHYAYNLESKKEKLAQFGQRVWGITEGTLEEKATAAIKQTVEFFHSLDVDTKLSDYTDAYKGTAQKISTRFTERGWAGLGEHQSLTPSDVEKIVEMSY</sequence>
<accession>A0A1G6QDB6</accession>
<name>A0A1G6QDB6_9BACT</name>
<dbReference type="GO" id="GO:0046872">
    <property type="term" value="F:metal ion binding"/>
    <property type="evidence" value="ECO:0007669"/>
    <property type="project" value="InterPro"/>
</dbReference>
<dbReference type="CDD" id="cd08187">
    <property type="entry name" value="BDH"/>
    <property type="match status" value="1"/>
</dbReference>
<dbReference type="STRING" id="1640674.SAMN05216323_106022"/>
<dbReference type="EMBL" id="FMYP01000060">
    <property type="protein sequence ID" value="SDC90480.1"/>
    <property type="molecule type" value="Genomic_DNA"/>
</dbReference>
<protein>
    <submittedName>
        <fullName evidence="5">NADP-dependent alcohol dehydrogenase</fullName>
    </submittedName>
</protein>
<dbReference type="Gene3D" id="1.20.1090.10">
    <property type="entry name" value="Dehydroquinate synthase-like - alpha domain"/>
    <property type="match status" value="1"/>
</dbReference>
<dbReference type="PANTHER" id="PTHR43633">
    <property type="entry name" value="ALCOHOL DEHYDROGENASE YQHD"/>
    <property type="match status" value="1"/>
</dbReference>
<dbReference type="RefSeq" id="WP_092439952.1">
    <property type="nucleotide sequence ID" value="NZ_FMYP01000060.1"/>
</dbReference>
<dbReference type="OrthoDB" id="9801156at2"/>
<dbReference type="GO" id="GO:0005829">
    <property type="term" value="C:cytosol"/>
    <property type="evidence" value="ECO:0007669"/>
    <property type="project" value="TreeGrafter"/>
</dbReference>
<organism evidence="5 6">
    <name type="scientific">Williamwhitmania taraxaci</name>
    <dbReference type="NCBI Taxonomy" id="1640674"/>
    <lineage>
        <taxon>Bacteria</taxon>
        <taxon>Pseudomonadati</taxon>
        <taxon>Bacteroidota</taxon>
        <taxon>Bacteroidia</taxon>
        <taxon>Bacteroidales</taxon>
        <taxon>Williamwhitmaniaceae</taxon>
        <taxon>Williamwhitmania</taxon>
    </lineage>
</organism>
<dbReference type="GO" id="GO:1990002">
    <property type="term" value="F:methylglyoxal reductase (NADPH) (acetol producing) activity"/>
    <property type="evidence" value="ECO:0007669"/>
    <property type="project" value="TreeGrafter"/>
</dbReference>
<dbReference type="FunFam" id="3.40.50.1970:FF:000003">
    <property type="entry name" value="Alcohol dehydrogenase, iron-containing"/>
    <property type="match status" value="1"/>
</dbReference>
<dbReference type="Proteomes" id="UP000199452">
    <property type="component" value="Unassembled WGS sequence"/>
</dbReference>
<dbReference type="GO" id="GO:1990362">
    <property type="term" value="F:butanol dehydrogenase (NAD+) activity"/>
    <property type="evidence" value="ECO:0007669"/>
    <property type="project" value="InterPro"/>
</dbReference>
<reference evidence="5 6" key="1">
    <citation type="submission" date="2016-09" db="EMBL/GenBank/DDBJ databases">
        <authorList>
            <person name="Capua I."/>
            <person name="De Benedictis P."/>
            <person name="Joannis T."/>
            <person name="Lombin L.H."/>
            <person name="Cattoli G."/>
        </authorList>
    </citation>
    <scope>NUCLEOTIDE SEQUENCE [LARGE SCALE GENOMIC DNA]</scope>
    <source>
        <strain evidence="5 6">A7P-90m</strain>
    </source>
</reference>
<dbReference type="AlphaFoldDB" id="A0A1G6QDB6"/>
<dbReference type="GO" id="GO:0008106">
    <property type="term" value="F:alcohol dehydrogenase (NADP+) activity"/>
    <property type="evidence" value="ECO:0007669"/>
    <property type="project" value="TreeGrafter"/>
</dbReference>
<proteinExistence type="inferred from homology"/>
<gene>
    <name evidence="5" type="ORF">SAMN05216323_106022</name>
</gene>
<evidence type="ECO:0000259" key="4">
    <source>
        <dbReference type="Pfam" id="PF25137"/>
    </source>
</evidence>
<dbReference type="SUPFAM" id="SSF56796">
    <property type="entry name" value="Dehydroquinate synthase-like"/>
    <property type="match status" value="1"/>
</dbReference>
<dbReference type="InterPro" id="IPR018211">
    <property type="entry name" value="ADH_Fe_CS"/>
</dbReference>
<dbReference type="Gene3D" id="3.40.50.1970">
    <property type="match status" value="1"/>
</dbReference>
<dbReference type="InterPro" id="IPR001670">
    <property type="entry name" value="ADH_Fe/GldA"/>
</dbReference>
<feature type="domain" description="Alcohol dehydrogenase iron-type/glycerol dehydrogenase GldA" evidence="3">
    <location>
        <begin position="9"/>
        <end position="173"/>
    </location>
</feature>
<comment type="similarity">
    <text evidence="1">Belongs to the iron-containing alcohol dehydrogenase family.</text>
</comment>
<evidence type="ECO:0000259" key="3">
    <source>
        <dbReference type="Pfam" id="PF00465"/>
    </source>
</evidence>
<dbReference type="InterPro" id="IPR056798">
    <property type="entry name" value="ADH_Fe_C"/>
</dbReference>
<dbReference type="Pfam" id="PF00465">
    <property type="entry name" value="Fe-ADH"/>
    <property type="match status" value="1"/>
</dbReference>
<dbReference type="InterPro" id="IPR044731">
    <property type="entry name" value="BDH-like"/>
</dbReference>
<dbReference type="Pfam" id="PF25137">
    <property type="entry name" value="ADH_Fe_C"/>
    <property type="match status" value="1"/>
</dbReference>
<evidence type="ECO:0000313" key="5">
    <source>
        <dbReference type="EMBL" id="SDC90480.1"/>
    </source>
</evidence>
<keyword evidence="6" id="KW-1185">Reference proteome</keyword>
<evidence type="ECO:0000256" key="2">
    <source>
        <dbReference type="ARBA" id="ARBA00023002"/>
    </source>
</evidence>